<organism evidence="1">
    <name type="scientific">Arundo donax</name>
    <name type="common">Giant reed</name>
    <name type="synonym">Donax arundinaceus</name>
    <dbReference type="NCBI Taxonomy" id="35708"/>
    <lineage>
        <taxon>Eukaryota</taxon>
        <taxon>Viridiplantae</taxon>
        <taxon>Streptophyta</taxon>
        <taxon>Embryophyta</taxon>
        <taxon>Tracheophyta</taxon>
        <taxon>Spermatophyta</taxon>
        <taxon>Magnoliopsida</taxon>
        <taxon>Liliopsida</taxon>
        <taxon>Poales</taxon>
        <taxon>Poaceae</taxon>
        <taxon>PACMAD clade</taxon>
        <taxon>Arundinoideae</taxon>
        <taxon>Arundineae</taxon>
        <taxon>Arundo</taxon>
    </lineage>
</organism>
<dbReference type="AlphaFoldDB" id="A0A0A9GUE6"/>
<sequence>MYADLSYCAPSSKVVQCRSFVR</sequence>
<accession>A0A0A9GUE6</accession>
<reference evidence="1" key="2">
    <citation type="journal article" date="2015" name="Data Brief">
        <title>Shoot transcriptome of the giant reed, Arundo donax.</title>
        <authorList>
            <person name="Barrero R.A."/>
            <person name="Guerrero F.D."/>
            <person name="Moolhuijzen P."/>
            <person name="Goolsby J.A."/>
            <person name="Tidwell J."/>
            <person name="Bellgard S.E."/>
            <person name="Bellgard M.I."/>
        </authorList>
    </citation>
    <scope>NUCLEOTIDE SEQUENCE</scope>
    <source>
        <tissue evidence="1">Shoot tissue taken approximately 20 cm above the soil surface</tissue>
    </source>
</reference>
<dbReference type="EMBL" id="GBRH01170742">
    <property type="protein sequence ID" value="JAE27154.1"/>
    <property type="molecule type" value="Transcribed_RNA"/>
</dbReference>
<name>A0A0A9GUE6_ARUDO</name>
<reference evidence="1" key="1">
    <citation type="submission" date="2014-09" db="EMBL/GenBank/DDBJ databases">
        <authorList>
            <person name="Magalhaes I.L.F."/>
            <person name="Oliveira U."/>
            <person name="Santos F.R."/>
            <person name="Vidigal T.H.D.A."/>
            <person name="Brescovit A.D."/>
            <person name="Santos A.J."/>
        </authorList>
    </citation>
    <scope>NUCLEOTIDE SEQUENCE</scope>
    <source>
        <tissue evidence="1">Shoot tissue taken approximately 20 cm above the soil surface</tissue>
    </source>
</reference>
<evidence type="ECO:0000313" key="1">
    <source>
        <dbReference type="EMBL" id="JAE27154.1"/>
    </source>
</evidence>
<proteinExistence type="predicted"/>
<protein>
    <submittedName>
        <fullName evidence="1">Uncharacterized protein</fullName>
    </submittedName>
</protein>